<feature type="transmembrane region" description="Helical" evidence="6">
    <location>
        <begin position="373"/>
        <end position="391"/>
    </location>
</feature>
<feature type="transmembrane region" description="Helical" evidence="6">
    <location>
        <begin position="156"/>
        <end position="174"/>
    </location>
</feature>
<feature type="transmembrane region" description="Helical" evidence="6">
    <location>
        <begin position="79"/>
        <end position="100"/>
    </location>
</feature>
<proteinExistence type="inferred from homology"/>
<comment type="subcellular location">
    <subcellularLocation>
        <location evidence="1">Membrane</location>
        <topology evidence="1">Multi-pass membrane protein</topology>
    </subcellularLocation>
</comment>
<reference evidence="7 8" key="1">
    <citation type="journal article" date="2014" name="Genome Biol. Evol.">
        <title>The secreted proteins of Achlya hypogyna and Thraustotheca clavata identify the ancestral oomycete secretome and reveal gene acquisitions by horizontal gene transfer.</title>
        <authorList>
            <person name="Misner I."/>
            <person name="Blouin N."/>
            <person name="Leonard G."/>
            <person name="Richards T.A."/>
            <person name="Lane C.E."/>
        </authorList>
    </citation>
    <scope>NUCLEOTIDE SEQUENCE [LARGE SCALE GENOMIC DNA]</scope>
    <source>
        <strain evidence="7 8">ATCC 34112</strain>
    </source>
</reference>
<protein>
    <submittedName>
        <fullName evidence="7">Multidrug/Oligosaccharidyl-lipid/Polysaccharide (MOP) Flippase Superfamily</fullName>
    </submittedName>
</protein>
<name>A0A1V9Z0X0_9STRA</name>
<feature type="transmembrane region" description="Helical" evidence="6">
    <location>
        <begin position="214"/>
        <end position="236"/>
    </location>
</feature>
<evidence type="ECO:0000256" key="5">
    <source>
        <dbReference type="ARBA" id="ARBA00023136"/>
    </source>
</evidence>
<keyword evidence="8" id="KW-1185">Reference proteome</keyword>
<evidence type="ECO:0000313" key="8">
    <source>
        <dbReference type="Proteomes" id="UP000243217"/>
    </source>
</evidence>
<feature type="transmembrane region" description="Helical" evidence="6">
    <location>
        <begin position="310"/>
        <end position="329"/>
    </location>
</feature>
<accession>A0A1V9Z0X0</accession>
<gene>
    <name evidence="7" type="ORF">THRCLA_22449</name>
</gene>
<dbReference type="GO" id="GO:0016020">
    <property type="term" value="C:membrane"/>
    <property type="evidence" value="ECO:0007669"/>
    <property type="project" value="UniProtKB-SubCell"/>
</dbReference>
<dbReference type="InterPro" id="IPR002528">
    <property type="entry name" value="MATE_fam"/>
</dbReference>
<dbReference type="Pfam" id="PF01554">
    <property type="entry name" value="MatE"/>
    <property type="match status" value="2"/>
</dbReference>
<dbReference type="GO" id="GO:0042910">
    <property type="term" value="F:xenobiotic transmembrane transporter activity"/>
    <property type="evidence" value="ECO:0007669"/>
    <property type="project" value="InterPro"/>
</dbReference>
<dbReference type="GO" id="GO:0015297">
    <property type="term" value="F:antiporter activity"/>
    <property type="evidence" value="ECO:0007669"/>
    <property type="project" value="InterPro"/>
</dbReference>
<dbReference type="CDD" id="cd13132">
    <property type="entry name" value="MATE_eukaryotic"/>
    <property type="match status" value="1"/>
</dbReference>
<organism evidence="7 8">
    <name type="scientific">Thraustotheca clavata</name>
    <dbReference type="NCBI Taxonomy" id="74557"/>
    <lineage>
        <taxon>Eukaryota</taxon>
        <taxon>Sar</taxon>
        <taxon>Stramenopiles</taxon>
        <taxon>Oomycota</taxon>
        <taxon>Saprolegniomycetes</taxon>
        <taxon>Saprolegniales</taxon>
        <taxon>Achlyaceae</taxon>
        <taxon>Thraustotheca</taxon>
    </lineage>
</organism>
<feature type="transmembrane region" description="Helical" evidence="6">
    <location>
        <begin position="341"/>
        <end position="361"/>
    </location>
</feature>
<feature type="transmembrane region" description="Helical" evidence="6">
    <location>
        <begin position="186"/>
        <end position="208"/>
    </location>
</feature>
<keyword evidence="3 6" id="KW-0812">Transmembrane</keyword>
<dbReference type="Proteomes" id="UP000243217">
    <property type="component" value="Unassembled WGS sequence"/>
</dbReference>
<dbReference type="PANTHER" id="PTHR11206">
    <property type="entry name" value="MULTIDRUG RESISTANCE PROTEIN"/>
    <property type="match status" value="1"/>
</dbReference>
<dbReference type="EMBL" id="JNBS01002405">
    <property type="protein sequence ID" value="OQR91593.1"/>
    <property type="molecule type" value="Genomic_DNA"/>
</dbReference>
<sequence>MDLNASVYYEAAEQTSVQQDIDATSILRDEAKHLISLAAQFTFTNILGYLPGVIALILVGHIDSPDLQLYIGAAALGDMYFNVTGYSTGLGIASAMDTLCSQAFGAGNVQRIGIVLQTGLIVLGGMFIPAFFLNVFAADVLIGLGQPMDVSHYAGQYAQCLLIGLPFLYAYELLKKTLQAQNIASPMIYCTIVCNIVNFVVGYCLINYCNMGFVGAALGRSAANISLPLSLFPYYWRHSEARLMWPGLQLRAAVKGLVEFLRIGVPGMLMMMFEWCSFECIAIFSGLLPNAVVALGANAITLNLFSFLDWIYFGIAVAATVRVGNAIGAGDAQRTKIAIKASFITSAITAALFAIILLISRNEYPYIFTSDTAIAKAATSVAIIVIAFQLPQAINQTTQGILRGCGLQKMGALINFIAYLLIGLPLGYTFAFVSQLEVVGLWLGMVAAFISAASIGIAILKCTNLDRIINEAVRINAIDGHTN</sequence>
<feature type="transmembrane region" description="Helical" evidence="6">
    <location>
        <begin position="280"/>
        <end position="304"/>
    </location>
</feature>
<keyword evidence="5 6" id="KW-0472">Membrane</keyword>
<evidence type="ECO:0000256" key="6">
    <source>
        <dbReference type="SAM" id="Phobius"/>
    </source>
</evidence>
<comment type="similarity">
    <text evidence="2">Belongs to the multi antimicrobial extrusion (MATE) (TC 2.A.66.1) family.</text>
</comment>
<evidence type="ECO:0000256" key="3">
    <source>
        <dbReference type="ARBA" id="ARBA00022692"/>
    </source>
</evidence>
<dbReference type="OrthoDB" id="2126698at2759"/>
<feature type="transmembrane region" description="Helical" evidence="6">
    <location>
        <begin position="439"/>
        <end position="460"/>
    </location>
</feature>
<dbReference type="AlphaFoldDB" id="A0A1V9Z0X0"/>
<dbReference type="NCBIfam" id="TIGR00797">
    <property type="entry name" value="matE"/>
    <property type="match status" value="1"/>
</dbReference>
<feature type="transmembrane region" description="Helical" evidence="6">
    <location>
        <begin position="112"/>
        <end position="136"/>
    </location>
</feature>
<evidence type="ECO:0000256" key="2">
    <source>
        <dbReference type="ARBA" id="ARBA00010199"/>
    </source>
</evidence>
<dbReference type="InterPro" id="IPR045069">
    <property type="entry name" value="MATE_euk"/>
</dbReference>
<comment type="caution">
    <text evidence="7">The sequence shown here is derived from an EMBL/GenBank/DDBJ whole genome shotgun (WGS) entry which is preliminary data.</text>
</comment>
<evidence type="ECO:0000256" key="1">
    <source>
        <dbReference type="ARBA" id="ARBA00004141"/>
    </source>
</evidence>
<evidence type="ECO:0000313" key="7">
    <source>
        <dbReference type="EMBL" id="OQR91593.1"/>
    </source>
</evidence>
<dbReference type="GO" id="GO:1990961">
    <property type="term" value="P:xenobiotic detoxification by transmembrane export across the plasma membrane"/>
    <property type="evidence" value="ECO:0007669"/>
    <property type="project" value="InterPro"/>
</dbReference>
<feature type="transmembrane region" description="Helical" evidence="6">
    <location>
        <begin position="412"/>
        <end position="433"/>
    </location>
</feature>
<dbReference type="STRING" id="74557.A0A1V9Z0X0"/>
<feature type="transmembrane region" description="Helical" evidence="6">
    <location>
        <begin position="34"/>
        <end position="59"/>
    </location>
</feature>
<evidence type="ECO:0000256" key="4">
    <source>
        <dbReference type="ARBA" id="ARBA00022989"/>
    </source>
</evidence>
<keyword evidence="4 6" id="KW-1133">Transmembrane helix</keyword>